<name>A0A811BSA8_9VIRU</name>
<dbReference type="EMBL" id="LC625835">
    <property type="protein sequence ID" value="BCU03385.1"/>
    <property type="molecule type" value="Genomic_DNA"/>
</dbReference>
<keyword evidence="1" id="KW-1133">Transmembrane helix</keyword>
<reference evidence="2" key="1">
    <citation type="submission" date="2021-04" db="EMBL/GenBank/DDBJ databases">
        <title>Draft Genome Sequence of Pandoravirus japonicus, Isolated from the Sabaishi River of Niigata, Japan.</title>
        <authorList>
            <person name="Hosokawa N."/>
            <person name="Takahashi H."/>
            <person name="Aoki K."/>
            <person name="Takemura M."/>
        </authorList>
    </citation>
    <scope>NUCLEOTIDE SEQUENCE</scope>
</reference>
<feature type="transmembrane region" description="Helical" evidence="1">
    <location>
        <begin position="133"/>
        <end position="155"/>
    </location>
</feature>
<dbReference type="Proteomes" id="UP001253637">
    <property type="component" value="Segment"/>
</dbReference>
<accession>A0A811BSA8</accession>
<sequence>MPSRRLSSPGRRRPAEVAPRLAPTFFFRSRVDRDRRSHGLFSFFLFFFFAKETRTFSDDGSPFFFCVCVCTFLVDLLSSLSLSLLIKKQRRLEHGDPKRDVHVTKKDTRGIRRGSPLLLGPRAAAVTQAARPLFFSLVLFFARSFFPAAAVYSVLGCRADHGPSHGDDCGLFPLFFLRCTSPTRRSVAERERERK</sequence>
<keyword evidence="1" id="KW-0812">Transmembrane</keyword>
<evidence type="ECO:0008006" key="4">
    <source>
        <dbReference type="Google" id="ProtNLM"/>
    </source>
</evidence>
<protein>
    <recommendedName>
        <fullName evidence="4">Transmembrane protein</fullName>
    </recommendedName>
</protein>
<evidence type="ECO:0000256" key="1">
    <source>
        <dbReference type="SAM" id="Phobius"/>
    </source>
</evidence>
<organism evidence="2 3">
    <name type="scientific">Pandoravirus japonicus</name>
    <dbReference type="NCBI Taxonomy" id="2823154"/>
    <lineage>
        <taxon>Viruses</taxon>
        <taxon>Pandoravirus</taxon>
    </lineage>
</organism>
<evidence type="ECO:0000313" key="2">
    <source>
        <dbReference type="EMBL" id="BCU03385.1"/>
    </source>
</evidence>
<feature type="transmembrane region" description="Helical" evidence="1">
    <location>
        <begin position="62"/>
        <end position="86"/>
    </location>
</feature>
<keyword evidence="1" id="KW-0472">Membrane</keyword>
<evidence type="ECO:0000313" key="3">
    <source>
        <dbReference type="Proteomes" id="UP001253637"/>
    </source>
</evidence>
<proteinExistence type="predicted"/>